<evidence type="ECO:0000313" key="4">
    <source>
        <dbReference type="Proteomes" id="UP001165063"/>
    </source>
</evidence>
<dbReference type="InterPro" id="IPR023214">
    <property type="entry name" value="HAD_sf"/>
</dbReference>
<sequence length="212" mass="22427">MKVAFVGDGINDAPALVQSDLGIAVATGTDIAIAAADIVLLSSTTSDNDPSLTLSHSPSQGILSVCSALDISRKTFKAIKLNFLLAIIYNVIMLPIAMGCLIFPLGVTMHPMFASASMACSSVSVVLNSLRLKSWKPLYIPEFGSGSGSASGSSSFELDLEGESEENSKLVEQVDFSSNGIRRKGFMGKFASWLKNKKRAAGRSNKYQPIGN</sequence>
<dbReference type="EMBL" id="BSXU01000762">
    <property type="protein sequence ID" value="GMG21694.1"/>
    <property type="molecule type" value="Genomic_DNA"/>
</dbReference>
<reference evidence="3" key="1">
    <citation type="submission" date="2023-04" db="EMBL/GenBank/DDBJ databases">
        <title>Ambrosiozyma monospora NBRC 1965.</title>
        <authorList>
            <person name="Ichikawa N."/>
            <person name="Sato H."/>
            <person name="Tonouchi N."/>
        </authorList>
    </citation>
    <scope>NUCLEOTIDE SEQUENCE</scope>
    <source>
        <strain evidence="3">NBRC 1965</strain>
    </source>
</reference>
<evidence type="ECO:0000256" key="2">
    <source>
        <dbReference type="SAM" id="Phobius"/>
    </source>
</evidence>
<feature type="transmembrane region" description="Helical" evidence="2">
    <location>
        <begin position="83"/>
        <end position="106"/>
    </location>
</feature>
<name>A0A9W6YT94_AMBMO</name>
<keyword evidence="2" id="KW-1133">Transmembrane helix</keyword>
<keyword evidence="4" id="KW-1185">Reference proteome</keyword>
<dbReference type="PANTHER" id="PTHR43520:SF8">
    <property type="entry name" value="P-TYPE CU(+) TRANSPORTER"/>
    <property type="match status" value="1"/>
</dbReference>
<dbReference type="GO" id="GO:0016020">
    <property type="term" value="C:membrane"/>
    <property type="evidence" value="ECO:0007669"/>
    <property type="project" value="TreeGrafter"/>
</dbReference>
<keyword evidence="2" id="KW-0812">Transmembrane</keyword>
<keyword evidence="1" id="KW-1278">Translocase</keyword>
<dbReference type="SUPFAM" id="SSF56784">
    <property type="entry name" value="HAD-like"/>
    <property type="match status" value="1"/>
</dbReference>
<proteinExistence type="predicted"/>
<dbReference type="GO" id="GO:0043682">
    <property type="term" value="F:P-type divalent copper transporter activity"/>
    <property type="evidence" value="ECO:0007669"/>
    <property type="project" value="TreeGrafter"/>
</dbReference>
<dbReference type="PRINTS" id="PR00119">
    <property type="entry name" value="CATATPASE"/>
</dbReference>
<organism evidence="3 4">
    <name type="scientific">Ambrosiozyma monospora</name>
    <name type="common">Yeast</name>
    <name type="synonym">Endomycopsis monosporus</name>
    <dbReference type="NCBI Taxonomy" id="43982"/>
    <lineage>
        <taxon>Eukaryota</taxon>
        <taxon>Fungi</taxon>
        <taxon>Dikarya</taxon>
        <taxon>Ascomycota</taxon>
        <taxon>Saccharomycotina</taxon>
        <taxon>Pichiomycetes</taxon>
        <taxon>Pichiales</taxon>
        <taxon>Pichiaceae</taxon>
        <taxon>Ambrosiozyma</taxon>
    </lineage>
</organism>
<dbReference type="GO" id="GO:0055070">
    <property type="term" value="P:copper ion homeostasis"/>
    <property type="evidence" value="ECO:0007669"/>
    <property type="project" value="TreeGrafter"/>
</dbReference>
<dbReference type="OrthoDB" id="432719at2759"/>
<evidence type="ECO:0000313" key="3">
    <source>
        <dbReference type="EMBL" id="GMG21694.1"/>
    </source>
</evidence>
<dbReference type="AlphaFoldDB" id="A0A9W6YT94"/>
<dbReference type="InterPro" id="IPR036412">
    <property type="entry name" value="HAD-like_sf"/>
</dbReference>
<dbReference type="Gene3D" id="3.40.50.1000">
    <property type="entry name" value="HAD superfamily/HAD-like"/>
    <property type="match status" value="1"/>
</dbReference>
<dbReference type="Proteomes" id="UP001165063">
    <property type="component" value="Unassembled WGS sequence"/>
</dbReference>
<comment type="caution">
    <text evidence="3">The sequence shown here is derived from an EMBL/GenBank/DDBJ whole genome shotgun (WGS) entry which is preliminary data.</text>
</comment>
<gene>
    <name evidence="3" type="ORF">Amon01_000218900</name>
</gene>
<dbReference type="PANTHER" id="PTHR43520">
    <property type="entry name" value="ATP7, ISOFORM B"/>
    <property type="match status" value="1"/>
</dbReference>
<keyword evidence="2" id="KW-0472">Membrane</keyword>
<evidence type="ECO:0000256" key="1">
    <source>
        <dbReference type="ARBA" id="ARBA00022967"/>
    </source>
</evidence>
<dbReference type="GO" id="GO:0005507">
    <property type="term" value="F:copper ion binding"/>
    <property type="evidence" value="ECO:0007669"/>
    <property type="project" value="TreeGrafter"/>
</dbReference>
<protein>
    <submittedName>
        <fullName evidence="3">Unnamed protein product</fullName>
    </submittedName>
</protein>
<accession>A0A9W6YT94</accession>
<dbReference type="Pfam" id="PF08282">
    <property type="entry name" value="Hydrolase_3"/>
    <property type="match status" value="1"/>
</dbReference>